<name>A0A382UQG6_9ZZZZ</name>
<evidence type="ECO:0000313" key="2">
    <source>
        <dbReference type="EMBL" id="SVD35958.1"/>
    </source>
</evidence>
<feature type="compositionally biased region" description="Polar residues" evidence="1">
    <location>
        <begin position="21"/>
        <end position="31"/>
    </location>
</feature>
<reference evidence="2" key="1">
    <citation type="submission" date="2018-05" db="EMBL/GenBank/DDBJ databases">
        <authorList>
            <person name="Lanie J.A."/>
            <person name="Ng W.-L."/>
            <person name="Kazmierczak K.M."/>
            <person name="Andrzejewski T.M."/>
            <person name="Davidsen T.M."/>
            <person name="Wayne K.J."/>
            <person name="Tettelin H."/>
            <person name="Glass J.I."/>
            <person name="Rusch D."/>
            <person name="Podicherti R."/>
            <person name="Tsui H.-C.T."/>
            <person name="Winkler M.E."/>
        </authorList>
    </citation>
    <scope>NUCLEOTIDE SEQUENCE</scope>
</reference>
<dbReference type="EMBL" id="UINC01145679">
    <property type="protein sequence ID" value="SVD35958.1"/>
    <property type="molecule type" value="Genomic_DNA"/>
</dbReference>
<gene>
    <name evidence="2" type="ORF">METZ01_LOCUS388812</name>
</gene>
<proteinExistence type="predicted"/>
<protein>
    <recommendedName>
        <fullName evidence="3">DUF669 domain-containing protein</fullName>
    </recommendedName>
</protein>
<organism evidence="2">
    <name type="scientific">marine metagenome</name>
    <dbReference type="NCBI Taxonomy" id="408172"/>
    <lineage>
        <taxon>unclassified sequences</taxon>
        <taxon>metagenomes</taxon>
        <taxon>ecological metagenomes</taxon>
    </lineage>
</organism>
<sequence>MAQNHKSPAVADDGTDRNETPDSVNTVTNSSKEVHIPDQEEYLGTEVLDPIPVGDHRVIIDSFEKIDHEEGYSYLHFELVGLDGQAWDSQITHRVPYTENRKHTSRSKLGKLIKAAIPNANGKVNFKNDLLQKQVMIRVVENDPYLNVDAVWAVGQDPPISQKVDNGEPDNVLTDETKADEDHNPPKNSSVPTV</sequence>
<evidence type="ECO:0008006" key="3">
    <source>
        <dbReference type="Google" id="ProtNLM"/>
    </source>
</evidence>
<feature type="compositionally biased region" description="Basic and acidic residues" evidence="1">
    <location>
        <begin position="175"/>
        <end position="185"/>
    </location>
</feature>
<accession>A0A382UQG6</accession>
<evidence type="ECO:0000256" key="1">
    <source>
        <dbReference type="SAM" id="MobiDB-lite"/>
    </source>
</evidence>
<feature type="region of interest" description="Disordered" evidence="1">
    <location>
        <begin position="158"/>
        <end position="194"/>
    </location>
</feature>
<dbReference type="AlphaFoldDB" id="A0A382UQG6"/>
<feature type="region of interest" description="Disordered" evidence="1">
    <location>
        <begin position="1"/>
        <end position="40"/>
    </location>
</feature>